<dbReference type="Pfam" id="PF12146">
    <property type="entry name" value="Hydrolase_4"/>
    <property type="match status" value="1"/>
</dbReference>
<feature type="domain" description="Serine aminopeptidase S33" evidence="2">
    <location>
        <begin position="74"/>
        <end position="190"/>
    </location>
</feature>
<evidence type="ECO:0000313" key="4">
    <source>
        <dbReference type="EMBL" id="OOV11098.1"/>
    </source>
</evidence>
<reference evidence="4 5" key="1">
    <citation type="submission" date="2017-01" db="EMBL/GenBank/DDBJ databases">
        <title>Genome sequencing of Rhodoferax fermentans JCM 7819.</title>
        <authorList>
            <person name="Kim Y.J."/>
            <person name="Farh M.E.-A."/>
            <person name="Yang D.-C."/>
        </authorList>
    </citation>
    <scope>NUCLEOTIDE SEQUENCE [LARGE SCALE GENOMIC DNA]</scope>
    <source>
        <strain evidence="4 5">JCM 7819</strain>
    </source>
</reference>
<dbReference type="EMBL" id="MTJN01000002">
    <property type="protein sequence ID" value="OOV07931.1"/>
    <property type="molecule type" value="Genomic_DNA"/>
</dbReference>
<dbReference type="Gene3D" id="3.40.50.1820">
    <property type="entry name" value="alpha/beta hydrolase"/>
    <property type="match status" value="1"/>
</dbReference>
<dbReference type="SUPFAM" id="SSF53474">
    <property type="entry name" value="alpha/beta-Hydrolases"/>
    <property type="match status" value="1"/>
</dbReference>
<keyword evidence="4" id="KW-0031">Aminopeptidase</keyword>
<dbReference type="InterPro" id="IPR029058">
    <property type="entry name" value="AB_hydrolase_fold"/>
</dbReference>
<dbReference type="InterPro" id="IPR050261">
    <property type="entry name" value="FrsA_esterase"/>
</dbReference>
<protein>
    <submittedName>
        <fullName evidence="4">Dipeptidyl aminopeptidase</fullName>
    </submittedName>
</protein>
<dbReference type="PANTHER" id="PTHR22946:SF9">
    <property type="entry name" value="POLYKETIDE TRANSFERASE AF380"/>
    <property type="match status" value="1"/>
</dbReference>
<proteinExistence type="predicted"/>
<evidence type="ECO:0000313" key="5">
    <source>
        <dbReference type="Proteomes" id="UP000190750"/>
    </source>
</evidence>
<dbReference type="AlphaFoldDB" id="A0A1T1B487"/>
<dbReference type="GO" id="GO:0004177">
    <property type="term" value="F:aminopeptidase activity"/>
    <property type="evidence" value="ECO:0007669"/>
    <property type="project" value="UniProtKB-KW"/>
</dbReference>
<dbReference type="PANTHER" id="PTHR22946">
    <property type="entry name" value="DIENELACTONE HYDROLASE DOMAIN-CONTAINING PROTEIN-RELATED"/>
    <property type="match status" value="1"/>
</dbReference>
<organism evidence="4 5">
    <name type="scientific">Rhodoferax fermentans</name>
    <dbReference type="NCBI Taxonomy" id="28066"/>
    <lineage>
        <taxon>Bacteria</taxon>
        <taxon>Pseudomonadati</taxon>
        <taxon>Pseudomonadota</taxon>
        <taxon>Betaproteobacteria</taxon>
        <taxon>Burkholderiales</taxon>
        <taxon>Comamonadaceae</taxon>
        <taxon>Rhodoferax</taxon>
    </lineage>
</organism>
<dbReference type="GO" id="GO:0052689">
    <property type="term" value="F:carboxylic ester hydrolase activity"/>
    <property type="evidence" value="ECO:0007669"/>
    <property type="project" value="UniProtKB-ARBA"/>
</dbReference>
<evidence type="ECO:0000256" key="1">
    <source>
        <dbReference type="ARBA" id="ARBA00022801"/>
    </source>
</evidence>
<keyword evidence="5" id="KW-1185">Reference proteome</keyword>
<evidence type="ECO:0000313" key="3">
    <source>
        <dbReference type="EMBL" id="OOV07931.1"/>
    </source>
</evidence>
<dbReference type="InterPro" id="IPR022742">
    <property type="entry name" value="Hydrolase_4"/>
</dbReference>
<accession>A0A1T1B487</accession>
<dbReference type="STRING" id="28066.RF819_00040"/>
<dbReference type="Proteomes" id="UP000190750">
    <property type="component" value="Unassembled WGS sequence"/>
</dbReference>
<dbReference type="EMBL" id="MTJN01000001">
    <property type="protein sequence ID" value="OOV11098.1"/>
    <property type="molecule type" value="Genomic_DNA"/>
</dbReference>
<sequence>MVIWLFLLAGVALVVVLRQVVHRAILRSLRAPRVAHLRTPADLGFQAHALRLPVAHGKSLFAWFVPVPGARQAPAVLLMHGWGANASLMLPALAPLHAAGYSVMLLDARCHGNSDDEAFTSLPRFAQDIEAGLDWLRWQPEVDDQRLVVLGHSVGAGAALLCATHRQDVKAVVCLGAFAHPQEVMRRWLAEVHLPYLVIGWYLLRHVQHVIGARFDEIAPIHSMARVHCPVLLVHGSEDEVVPVGDAQRLQAAGRPGQVTWIEIPGGHDPSEAAPAYVPQLIHFLQQALATPARQPVAGAAN</sequence>
<keyword evidence="1" id="KW-0378">Hydrolase</keyword>
<keyword evidence="4" id="KW-0645">Protease</keyword>
<evidence type="ECO:0000259" key="2">
    <source>
        <dbReference type="Pfam" id="PF12146"/>
    </source>
</evidence>
<gene>
    <name evidence="4" type="ORF">RF819_00040</name>
    <name evidence="3" type="ORF">RF819_15455</name>
</gene>
<name>A0A1T1B487_RHOFE</name>
<comment type="caution">
    <text evidence="4">The sequence shown here is derived from an EMBL/GenBank/DDBJ whole genome shotgun (WGS) entry which is preliminary data.</text>
</comment>